<evidence type="ECO:0000256" key="2">
    <source>
        <dbReference type="ARBA" id="ARBA00022692"/>
    </source>
</evidence>
<dbReference type="AlphaFoldDB" id="A0A387BIF2"/>
<dbReference type="PANTHER" id="PTHR23514">
    <property type="entry name" value="BYPASS OF STOP CODON PROTEIN 6"/>
    <property type="match status" value="1"/>
</dbReference>
<evidence type="ECO:0000256" key="1">
    <source>
        <dbReference type="ARBA" id="ARBA00004651"/>
    </source>
</evidence>
<evidence type="ECO:0000256" key="4">
    <source>
        <dbReference type="ARBA" id="ARBA00023136"/>
    </source>
</evidence>
<evidence type="ECO:0000256" key="3">
    <source>
        <dbReference type="ARBA" id="ARBA00022989"/>
    </source>
</evidence>
<dbReference type="InterPro" id="IPR051788">
    <property type="entry name" value="MFS_Transporter"/>
</dbReference>
<evidence type="ECO:0000313" key="8">
    <source>
        <dbReference type="Proteomes" id="UP000275069"/>
    </source>
</evidence>
<comment type="subcellular location">
    <subcellularLocation>
        <location evidence="1">Cell membrane</location>
        <topology evidence="1">Multi-pass membrane protein</topology>
    </subcellularLocation>
</comment>
<dbReference type="OrthoDB" id="151222at2"/>
<dbReference type="EMBL" id="CP032624">
    <property type="protein sequence ID" value="AYG02478.1"/>
    <property type="molecule type" value="Genomic_DNA"/>
</dbReference>
<evidence type="ECO:0000313" key="7">
    <source>
        <dbReference type="EMBL" id="AYG02478.1"/>
    </source>
</evidence>
<dbReference type="PANTHER" id="PTHR23514:SF13">
    <property type="entry name" value="INNER MEMBRANE PROTEIN YBJJ"/>
    <property type="match status" value="1"/>
</dbReference>
<protein>
    <recommendedName>
        <fullName evidence="6">Major facilitator superfamily (MFS) profile domain-containing protein</fullName>
    </recommendedName>
</protein>
<feature type="transmembrane region" description="Helical" evidence="5">
    <location>
        <begin position="42"/>
        <end position="60"/>
    </location>
</feature>
<dbReference type="InterPro" id="IPR020846">
    <property type="entry name" value="MFS_dom"/>
</dbReference>
<dbReference type="GO" id="GO:0022857">
    <property type="term" value="F:transmembrane transporter activity"/>
    <property type="evidence" value="ECO:0007669"/>
    <property type="project" value="InterPro"/>
</dbReference>
<feature type="transmembrane region" description="Helical" evidence="5">
    <location>
        <begin position="12"/>
        <end position="30"/>
    </location>
</feature>
<reference evidence="7 8" key="1">
    <citation type="submission" date="2018-09" db="EMBL/GenBank/DDBJ databases">
        <title>Genome sequencing of strain 2DFW10M-5.</title>
        <authorList>
            <person name="Heo J."/>
            <person name="Kim S.-J."/>
            <person name="Kwon S.-W."/>
        </authorList>
    </citation>
    <scope>NUCLEOTIDE SEQUENCE [LARGE SCALE GENOMIC DNA]</scope>
    <source>
        <strain evidence="7 8">2DFW10M-5</strain>
    </source>
</reference>
<keyword evidence="4 5" id="KW-0472">Membrane</keyword>
<keyword evidence="2 5" id="KW-0812">Transmembrane</keyword>
<gene>
    <name evidence="7" type="ORF">D7I44_02345</name>
</gene>
<dbReference type="GO" id="GO:0005886">
    <property type="term" value="C:plasma membrane"/>
    <property type="evidence" value="ECO:0007669"/>
    <property type="project" value="UniProtKB-SubCell"/>
</dbReference>
<keyword evidence="8" id="KW-1185">Reference proteome</keyword>
<dbReference type="SUPFAM" id="SSF103473">
    <property type="entry name" value="MFS general substrate transporter"/>
    <property type="match status" value="1"/>
</dbReference>
<sequence length="144" mass="14706">MPLITHRAGVSPGLLGVISLVSSIGIVAGAQLGGRIQQWVGTVRLCLAGLGIAALSAVGVGLATNAWVLLGVLTVFCFGGGLNDVGMNMQAVFVERLYERPIMSAFHALYPVGGALGALLIFWTATLHWSAPEQLGLAAAVAAV</sequence>
<feature type="transmembrane region" description="Helical" evidence="5">
    <location>
        <begin position="66"/>
        <end position="85"/>
    </location>
</feature>
<dbReference type="PROSITE" id="PS50850">
    <property type="entry name" value="MFS"/>
    <property type="match status" value="1"/>
</dbReference>
<evidence type="ECO:0000259" key="6">
    <source>
        <dbReference type="PROSITE" id="PS50850"/>
    </source>
</evidence>
<proteinExistence type="predicted"/>
<keyword evidence="3 5" id="KW-1133">Transmembrane helix</keyword>
<dbReference type="KEGG" id="gry:D7I44_02345"/>
<dbReference type="Gene3D" id="1.20.1250.20">
    <property type="entry name" value="MFS general substrate transporter like domains"/>
    <property type="match status" value="1"/>
</dbReference>
<dbReference type="Proteomes" id="UP000275069">
    <property type="component" value="Chromosome"/>
</dbReference>
<accession>A0A387BIF2</accession>
<organism evidence="7 8">
    <name type="scientific">Gryllotalpicola protaetiae</name>
    <dbReference type="NCBI Taxonomy" id="2419771"/>
    <lineage>
        <taxon>Bacteria</taxon>
        <taxon>Bacillati</taxon>
        <taxon>Actinomycetota</taxon>
        <taxon>Actinomycetes</taxon>
        <taxon>Micrococcales</taxon>
        <taxon>Microbacteriaceae</taxon>
        <taxon>Gryllotalpicola</taxon>
    </lineage>
</organism>
<name>A0A387BIF2_9MICO</name>
<evidence type="ECO:0000256" key="5">
    <source>
        <dbReference type="SAM" id="Phobius"/>
    </source>
</evidence>
<feature type="domain" description="Major facilitator superfamily (MFS) profile" evidence="6">
    <location>
        <begin position="1"/>
        <end position="144"/>
    </location>
</feature>
<dbReference type="InterPro" id="IPR036259">
    <property type="entry name" value="MFS_trans_sf"/>
</dbReference>
<feature type="transmembrane region" description="Helical" evidence="5">
    <location>
        <begin position="106"/>
        <end position="125"/>
    </location>
</feature>